<dbReference type="InterPro" id="IPR029044">
    <property type="entry name" value="Nucleotide-diphossugar_trans"/>
</dbReference>
<name>A0ABS2GB68_9FIRM</name>
<gene>
    <name evidence="2" type="ORF">H9X83_06410</name>
</gene>
<proteinExistence type="predicted"/>
<dbReference type="PANTHER" id="PTHR43777">
    <property type="entry name" value="MOLYBDENUM COFACTOR CYTIDYLYLTRANSFERASE"/>
    <property type="match status" value="1"/>
</dbReference>
<evidence type="ECO:0000313" key="3">
    <source>
        <dbReference type="Proteomes" id="UP000729290"/>
    </source>
</evidence>
<dbReference type="Proteomes" id="UP000729290">
    <property type="component" value="Unassembled WGS sequence"/>
</dbReference>
<dbReference type="PANTHER" id="PTHR43777:SF1">
    <property type="entry name" value="MOLYBDENUM COFACTOR CYTIDYLYLTRANSFERASE"/>
    <property type="match status" value="1"/>
</dbReference>
<dbReference type="Gene3D" id="3.90.550.10">
    <property type="entry name" value="Spore Coat Polysaccharide Biosynthesis Protein SpsA, Chain A"/>
    <property type="match status" value="1"/>
</dbReference>
<dbReference type="CDD" id="cd04182">
    <property type="entry name" value="GT_2_like_f"/>
    <property type="match status" value="1"/>
</dbReference>
<organism evidence="2 3">
    <name type="scientific">Anaerotignum lactatifermentans</name>
    <dbReference type="NCBI Taxonomy" id="160404"/>
    <lineage>
        <taxon>Bacteria</taxon>
        <taxon>Bacillati</taxon>
        <taxon>Bacillota</taxon>
        <taxon>Clostridia</taxon>
        <taxon>Lachnospirales</taxon>
        <taxon>Anaerotignaceae</taxon>
        <taxon>Anaerotignum</taxon>
    </lineage>
</organism>
<evidence type="ECO:0000259" key="1">
    <source>
        <dbReference type="Pfam" id="PF12804"/>
    </source>
</evidence>
<dbReference type="InterPro" id="IPR025877">
    <property type="entry name" value="MobA-like_NTP_Trfase"/>
</dbReference>
<protein>
    <submittedName>
        <fullName evidence="2">Nucleotidyltransferase family protein</fullName>
    </submittedName>
</protein>
<accession>A0ABS2GB68</accession>
<dbReference type="Pfam" id="PF12804">
    <property type="entry name" value="NTP_transf_3"/>
    <property type="match status" value="1"/>
</dbReference>
<feature type="domain" description="MobA-like NTP transferase" evidence="1">
    <location>
        <begin position="6"/>
        <end position="164"/>
    </location>
</feature>
<reference evidence="2 3" key="1">
    <citation type="journal article" date="2021" name="Sci. Rep.">
        <title>The distribution of antibiotic resistance genes in chicken gut microbiota commensals.</title>
        <authorList>
            <person name="Juricova H."/>
            <person name="Matiasovicova J."/>
            <person name="Kubasova T."/>
            <person name="Cejkova D."/>
            <person name="Rychlik I."/>
        </authorList>
    </citation>
    <scope>NUCLEOTIDE SEQUENCE [LARGE SCALE GENOMIC DNA]</scope>
    <source>
        <strain evidence="2 3">An431b</strain>
    </source>
</reference>
<keyword evidence="3" id="KW-1185">Reference proteome</keyword>
<comment type="caution">
    <text evidence="2">The sequence shown here is derived from an EMBL/GenBank/DDBJ whole genome shotgun (WGS) entry which is preliminary data.</text>
</comment>
<sequence>MRIEWILLAAGRSSRFGGNKLLYPLEGKPLCRHVFDRIRKIAAGRKEQVTAVVSREDVAQALSAARVVWNPAPERGLASSIQCALREVGISEETAYVFFVADQPWLPEEEILAFLAGFDQSGKEMGCMEYKGRRGNPGIFRGPSAAALMTLEGDRGGSALWKKEPEKLYTHPCKEEFYLFDIDRKEDLPRKKEDQNDSK</sequence>
<evidence type="ECO:0000313" key="2">
    <source>
        <dbReference type="EMBL" id="MBM6877793.1"/>
    </source>
</evidence>
<dbReference type="EMBL" id="JACSNV010000007">
    <property type="protein sequence ID" value="MBM6877793.1"/>
    <property type="molecule type" value="Genomic_DNA"/>
</dbReference>
<dbReference type="RefSeq" id="WP_205133635.1">
    <property type="nucleotide sequence ID" value="NZ_JACSNT010000007.1"/>
</dbReference>
<dbReference type="SUPFAM" id="SSF53448">
    <property type="entry name" value="Nucleotide-diphospho-sugar transferases"/>
    <property type="match status" value="1"/>
</dbReference>